<dbReference type="InterPro" id="IPR013785">
    <property type="entry name" value="Aldolase_TIM"/>
</dbReference>
<dbReference type="SFLD" id="SFLDG01094">
    <property type="entry name" value="Uncharacterised_Radical_SAM_Su"/>
    <property type="match status" value="1"/>
</dbReference>
<comment type="caution">
    <text evidence="8">The sequence shown here is derived from an EMBL/GenBank/DDBJ whole genome shotgun (WGS) entry which is preliminary data.</text>
</comment>
<dbReference type="SFLD" id="SFLDS00029">
    <property type="entry name" value="Radical_SAM"/>
    <property type="match status" value="1"/>
</dbReference>
<dbReference type="EMBL" id="JAHBAY010000002">
    <property type="protein sequence ID" value="MBT0768351.1"/>
    <property type="molecule type" value="Genomic_DNA"/>
</dbReference>
<evidence type="ECO:0000259" key="7">
    <source>
        <dbReference type="PROSITE" id="PS51918"/>
    </source>
</evidence>
<dbReference type="CDD" id="cd01335">
    <property type="entry name" value="Radical_SAM"/>
    <property type="match status" value="1"/>
</dbReference>
<keyword evidence="9" id="KW-1185">Reference proteome</keyword>
<evidence type="ECO:0000256" key="3">
    <source>
        <dbReference type="ARBA" id="ARBA00022691"/>
    </source>
</evidence>
<dbReference type="InterPro" id="IPR012840">
    <property type="entry name" value="NrdG2"/>
</dbReference>
<dbReference type="Proteomes" id="UP001197247">
    <property type="component" value="Unassembled WGS sequence"/>
</dbReference>
<keyword evidence="5" id="KW-0408">Iron</keyword>
<evidence type="ECO:0000256" key="1">
    <source>
        <dbReference type="ARBA" id="ARBA00001966"/>
    </source>
</evidence>
<dbReference type="InterPro" id="IPR034457">
    <property type="entry name" value="Organic_radical-activating"/>
</dbReference>
<name>A0ABS5TBC8_9ACTN</name>
<evidence type="ECO:0000256" key="5">
    <source>
        <dbReference type="ARBA" id="ARBA00023004"/>
    </source>
</evidence>
<evidence type="ECO:0000313" key="8">
    <source>
        <dbReference type="EMBL" id="MBT0768351.1"/>
    </source>
</evidence>
<proteinExistence type="predicted"/>
<evidence type="ECO:0000313" key="9">
    <source>
        <dbReference type="Proteomes" id="UP001197247"/>
    </source>
</evidence>
<feature type="domain" description="Radical SAM core" evidence="7">
    <location>
        <begin position="32"/>
        <end position="217"/>
    </location>
</feature>
<dbReference type="PANTHER" id="PTHR30352:SF13">
    <property type="entry name" value="GLYCYL-RADICAL ENZYME ACTIVATING ENZYME YJJW-RELATED"/>
    <property type="match status" value="1"/>
</dbReference>
<dbReference type="RefSeq" id="WP_214154650.1">
    <property type="nucleotide sequence ID" value="NZ_JAHBAY010000002.1"/>
</dbReference>
<accession>A0ABS5TBC8</accession>
<keyword evidence="2" id="KW-0004">4Fe-4S</keyword>
<dbReference type="PROSITE" id="PS51918">
    <property type="entry name" value="RADICAL_SAM"/>
    <property type="match status" value="1"/>
</dbReference>
<dbReference type="InterPro" id="IPR058240">
    <property type="entry name" value="rSAM_sf"/>
</dbReference>
<evidence type="ECO:0000256" key="6">
    <source>
        <dbReference type="ARBA" id="ARBA00023014"/>
    </source>
</evidence>
<keyword evidence="3" id="KW-0949">S-adenosyl-L-methionine</keyword>
<sequence>MSDRDRASDRDSDRDGAGLVIGGWSRLSTCDWPGRLVTTVFTQGCPWRCGYCHNRELLDARAPGSVRWRRVLEHLERRRGLLDGVVFSGGEPLLQPGLGAAMRQVRRLGFGVGLHTGGAFPRRLGHLVDAGLLDWVGFDIKSAPGAYDRITATANSAAPALRSLALVRAGGVAVQTRTTIDPDLLDAGDLARLRHWLSQQRLNGHVWQQARPVTETG</sequence>
<dbReference type="InterPro" id="IPR007197">
    <property type="entry name" value="rSAM"/>
</dbReference>
<evidence type="ECO:0000256" key="4">
    <source>
        <dbReference type="ARBA" id="ARBA00022723"/>
    </source>
</evidence>
<organism evidence="8 9">
    <name type="scientific">Kineosporia corallincola</name>
    <dbReference type="NCBI Taxonomy" id="2835133"/>
    <lineage>
        <taxon>Bacteria</taxon>
        <taxon>Bacillati</taxon>
        <taxon>Actinomycetota</taxon>
        <taxon>Actinomycetes</taxon>
        <taxon>Kineosporiales</taxon>
        <taxon>Kineosporiaceae</taxon>
        <taxon>Kineosporia</taxon>
    </lineage>
</organism>
<protein>
    <submittedName>
        <fullName evidence="8">Anaerobic ribonucleoside-triphosphate reductase activating protein</fullName>
    </submittedName>
</protein>
<reference evidence="8 9" key="1">
    <citation type="submission" date="2021-05" db="EMBL/GenBank/DDBJ databases">
        <title>Kineosporia and Streptomyces sp. nov. two new marine actinobacteria isolated from Coral.</title>
        <authorList>
            <person name="Buangrab K."/>
            <person name="Sutthacheep M."/>
            <person name="Yeemin T."/>
            <person name="Harunari E."/>
            <person name="Igarashi Y."/>
            <person name="Kanchanasin P."/>
            <person name="Tanasupawat S."/>
            <person name="Phongsopitanun W."/>
        </authorList>
    </citation>
    <scope>NUCLEOTIDE SEQUENCE [LARGE SCALE GENOMIC DNA]</scope>
    <source>
        <strain evidence="8 9">J2-2</strain>
    </source>
</reference>
<evidence type="ECO:0000256" key="2">
    <source>
        <dbReference type="ARBA" id="ARBA00022485"/>
    </source>
</evidence>
<dbReference type="Pfam" id="PF04055">
    <property type="entry name" value="Radical_SAM"/>
    <property type="match status" value="1"/>
</dbReference>
<dbReference type="PANTHER" id="PTHR30352">
    <property type="entry name" value="PYRUVATE FORMATE-LYASE-ACTIVATING ENZYME"/>
    <property type="match status" value="1"/>
</dbReference>
<keyword evidence="6" id="KW-0411">Iron-sulfur</keyword>
<dbReference type="NCBIfam" id="TIGR02495">
    <property type="entry name" value="NrdG2"/>
    <property type="match status" value="1"/>
</dbReference>
<dbReference type="SUPFAM" id="SSF102114">
    <property type="entry name" value="Radical SAM enzymes"/>
    <property type="match status" value="1"/>
</dbReference>
<comment type="cofactor">
    <cofactor evidence="1">
        <name>[4Fe-4S] cluster</name>
        <dbReference type="ChEBI" id="CHEBI:49883"/>
    </cofactor>
</comment>
<keyword evidence="4" id="KW-0479">Metal-binding</keyword>
<gene>
    <name evidence="8" type="ORF">KIH74_05415</name>
</gene>
<dbReference type="Gene3D" id="3.20.20.70">
    <property type="entry name" value="Aldolase class I"/>
    <property type="match status" value="1"/>
</dbReference>